<dbReference type="Proteomes" id="UP001164539">
    <property type="component" value="Chromosome 3"/>
</dbReference>
<keyword evidence="2" id="KW-1185">Reference proteome</keyword>
<name>A0ACC1YHW0_MELAZ</name>
<evidence type="ECO:0000313" key="2">
    <source>
        <dbReference type="Proteomes" id="UP001164539"/>
    </source>
</evidence>
<gene>
    <name evidence="1" type="ORF">OWV82_006067</name>
</gene>
<evidence type="ECO:0000313" key="1">
    <source>
        <dbReference type="EMBL" id="KAJ4722594.1"/>
    </source>
</evidence>
<protein>
    <submittedName>
        <fullName evidence="1">Ankyrin repeat-containing protein</fullName>
    </submittedName>
</protein>
<proteinExistence type="predicted"/>
<sequence>MLGMTHEAKDTILHEAVRYNHVGVVETLTREDPTLPYDANNAGETPLYFAVERGHKEVFQHILRTCKSPADHGPMGRSALQSAVLTWDIGASTRKADQRGWLPLHLAAHSGYYEIVKELLEVDKSSAYKADNEGKTALHLAALCGNINTSFLRCFNSITGKRYGRRQIVRGGDEAREEGSLFNKKSEGVKGKIKSRDDVVEEFVRGGQQAHLVVAALIATVTFTAGFTLPGGYVSEKGPHQGTAVLTRSKAFQAFVIFNNIAMIFSSCAVFLHCFVTRIKNKSKKFAIWRPREQFINYGMAAMVLAFLMGVYAALNLARELAITACAIGGLFLLVYCRFVSVDSLLRVMRKMVLSIERNIMGA</sequence>
<reference evidence="1 2" key="1">
    <citation type="journal article" date="2023" name="Science">
        <title>Complex scaffold remodeling in plant triterpene biosynthesis.</title>
        <authorList>
            <person name="De La Pena R."/>
            <person name="Hodgson H."/>
            <person name="Liu J.C."/>
            <person name="Stephenson M.J."/>
            <person name="Martin A.C."/>
            <person name="Owen C."/>
            <person name="Harkess A."/>
            <person name="Leebens-Mack J."/>
            <person name="Jimenez L.E."/>
            <person name="Osbourn A."/>
            <person name="Sattely E.S."/>
        </authorList>
    </citation>
    <scope>NUCLEOTIDE SEQUENCE [LARGE SCALE GENOMIC DNA]</scope>
    <source>
        <strain evidence="2">cv. JPN11</strain>
        <tissue evidence="1">Leaf</tissue>
    </source>
</reference>
<comment type="caution">
    <text evidence="1">The sequence shown here is derived from an EMBL/GenBank/DDBJ whole genome shotgun (WGS) entry which is preliminary data.</text>
</comment>
<organism evidence="1 2">
    <name type="scientific">Melia azedarach</name>
    <name type="common">Chinaberry tree</name>
    <dbReference type="NCBI Taxonomy" id="155640"/>
    <lineage>
        <taxon>Eukaryota</taxon>
        <taxon>Viridiplantae</taxon>
        <taxon>Streptophyta</taxon>
        <taxon>Embryophyta</taxon>
        <taxon>Tracheophyta</taxon>
        <taxon>Spermatophyta</taxon>
        <taxon>Magnoliopsida</taxon>
        <taxon>eudicotyledons</taxon>
        <taxon>Gunneridae</taxon>
        <taxon>Pentapetalae</taxon>
        <taxon>rosids</taxon>
        <taxon>malvids</taxon>
        <taxon>Sapindales</taxon>
        <taxon>Meliaceae</taxon>
        <taxon>Melia</taxon>
    </lineage>
</organism>
<dbReference type="EMBL" id="CM051396">
    <property type="protein sequence ID" value="KAJ4722594.1"/>
    <property type="molecule type" value="Genomic_DNA"/>
</dbReference>
<accession>A0ACC1YHW0</accession>